<dbReference type="HOGENOM" id="CLU_596769_0_0_10"/>
<dbReference type="Proteomes" id="UP000011058">
    <property type="component" value="Chromosome"/>
</dbReference>
<keyword evidence="1" id="KW-0472">Membrane</keyword>
<sequence>MSVHVKLFKNPTKAMSPQQIDSVLELCNQAKALSVADILITHEVESIGDYTSSEFINLYNRVVKQLKNELESENGKYLPNNYNYNNEFGSGYLESDLQNLISNIQGSNSIYNTSTYLGKLIYYQIINGFWDRSSKKIHSTDEIKIKDMYTKIDLSKVIIEKEVESIKKAKYELSSFVDQKKSELDQIERNRNLATNNTQEIAALLNQSIANNEKILSLFTQQQQKNDEIKQIIDEKKLDLNQTVKDFDAQKSQNDNYISELSKMSDQFSAMLGIVEGKTKYFEERNVYLDNLIGREVGASLFETFKQRKNELKQPLNFWKWAVPATSIFTIIWIFALFYHFNEYTDLNQRWQLFALNTLKTIPAIVLTFFAVNQYRKERNFQEEYAFKSAVALTISEYANKLTIVENKDKLIMEAVTGIFSSPIERRQKHDDQKSDSVFETVKTLKEGISEMIDKVKK</sequence>
<evidence type="ECO:0000313" key="2">
    <source>
        <dbReference type="EMBL" id="CCG99675.1"/>
    </source>
</evidence>
<organism evidence="2 3">
    <name type="scientific">Fibrella aestuarina BUZ 2</name>
    <dbReference type="NCBI Taxonomy" id="1166018"/>
    <lineage>
        <taxon>Bacteria</taxon>
        <taxon>Pseudomonadati</taxon>
        <taxon>Bacteroidota</taxon>
        <taxon>Cytophagia</taxon>
        <taxon>Cytophagales</taxon>
        <taxon>Spirosomataceae</taxon>
        <taxon>Fibrella</taxon>
    </lineage>
</organism>
<reference evidence="2 3" key="1">
    <citation type="journal article" date="2012" name="J. Bacteriol.">
        <title>Genome Sequence of Fibrella aestuarina BUZ 2T, a Filamentous Marine Bacterium.</title>
        <authorList>
            <person name="Filippini M."/>
            <person name="Qi W."/>
            <person name="Blom J."/>
            <person name="Goesmann A."/>
            <person name="Smits T.H."/>
            <person name="Bagheri H.C."/>
        </authorList>
    </citation>
    <scope>NUCLEOTIDE SEQUENCE [LARGE SCALE GENOMIC DNA]</scope>
    <source>
        <strain evidence="3">BUZ 2T</strain>
    </source>
</reference>
<dbReference type="KEGG" id="fae:FAES_1665"/>
<evidence type="ECO:0000256" key="1">
    <source>
        <dbReference type="SAM" id="Phobius"/>
    </source>
</evidence>
<dbReference type="PATRIC" id="fig|1166018.3.peg.3403"/>
<feature type="transmembrane region" description="Helical" evidence="1">
    <location>
        <begin position="318"/>
        <end position="339"/>
    </location>
</feature>
<proteinExistence type="predicted"/>
<dbReference type="EMBL" id="HE796683">
    <property type="protein sequence ID" value="CCG99675.1"/>
    <property type="molecule type" value="Genomic_DNA"/>
</dbReference>
<keyword evidence="3" id="KW-1185">Reference proteome</keyword>
<protein>
    <submittedName>
        <fullName evidence="2">Uncharacterized protein</fullName>
    </submittedName>
</protein>
<feature type="transmembrane region" description="Helical" evidence="1">
    <location>
        <begin position="351"/>
        <end position="372"/>
    </location>
</feature>
<evidence type="ECO:0000313" key="3">
    <source>
        <dbReference type="Proteomes" id="UP000011058"/>
    </source>
</evidence>
<keyword evidence="1" id="KW-0812">Transmembrane</keyword>
<dbReference type="AlphaFoldDB" id="I0K6C2"/>
<keyword evidence="1" id="KW-1133">Transmembrane helix</keyword>
<accession>I0K6C2</accession>
<gene>
    <name evidence="2" type="ORF">FAES_1665</name>
</gene>
<name>I0K6C2_9BACT</name>
<dbReference type="eggNOG" id="ENOG50332T8">
    <property type="taxonomic scope" value="Bacteria"/>
</dbReference>